<feature type="domain" description="Molybdopterin-guanine dinucleotide biosynthesis protein B (MobB)" evidence="1">
    <location>
        <begin position="18"/>
        <end position="134"/>
    </location>
</feature>
<dbReference type="EMBL" id="VUMV01000002">
    <property type="protein sequence ID" value="MST81488.1"/>
    <property type="molecule type" value="Genomic_DNA"/>
</dbReference>
<keyword evidence="3" id="KW-1185">Reference proteome</keyword>
<dbReference type="AlphaFoldDB" id="A0A7X2TP00"/>
<evidence type="ECO:0000313" key="2">
    <source>
        <dbReference type="EMBL" id="MST81488.1"/>
    </source>
</evidence>
<dbReference type="InterPro" id="IPR027417">
    <property type="entry name" value="P-loop_NTPase"/>
</dbReference>
<gene>
    <name evidence="2" type="primary">mobB</name>
    <name evidence="2" type="ORF">FYJ60_04070</name>
</gene>
<dbReference type="InterPro" id="IPR004435">
    <property type="entry name" value="MobB_dom"/>
</dbReference>
<dbReference type="RefSeq" id="WP_154457292.1">
    <property type="nucleotide sequence ID" value="NZ_VUMV01000002.1"/>
</dbReference>
<dbReference type="PANTHER" id="PTHR40072">
    <property type="entry name" value="MOLYBDOPTERIN-GUANINE DINUCLEOTIDE BIOSYNTHESIS ADAPTER PROTEIN-RELATED"/>
    <property type="match status" value="1"/>
</dbReference>
<dbReference type="SUPFAM" id="SSF52540">
    <property type="entry name" value="P-loop containing nucleoside triphosphate hydrolases"/>
    <property type="match status" value="1"/>
</dbReference>
<proteinExistence type="predicted"/>
<dbReference type="GO" id="GO:0006777">
    <property type="term" value="P:Mo-molybdopterin cofactor biosynthetic process"/>
    <property type="evidence" value="ECO:0007669"/>
    <property type="project" value="InterPro"/>
</dbReference>
<dbReference type="CDD" id="cd03116">
    <property type="entry name" value="MobB"/>
    <property type="match status" value="1"/>
</dbReference>
<dbReference type="Gene3D" id="3.40.50.300">
    <property type="entry name" value="P-loop containing nucleotide triphosphate hydrolases"/>
    <property type="match status" value="1"/>
</dbReference>
<dbReference type="Pfam" id="PF03205">
    <property type="entry name" value="MobB"/>
    <property type="match status" value="1"/>
</dbReference>
<evidence type="ECO:0000259" key="1">
    <source>
        <dbReference type="Pfam" id="PF03205"/>
    </source>
</evidence>
<dbReference type="NCBIfam" id="TIGR00176">
    <property type="entry name" value="mobB"/>
    <property type="match status" value="1"/>
</dbReference>
<dbReference type="GO" id="GO:0005525">
    <property type="term" value="F:GTP binding"/>
    <property type="evidence" value="ECO:0007669"/>
    <property type="project" value="InterPro"/>
</dbReference>
<protein>
    <submittedName>
        <fullName evidence="2">Molybdopterin-guanine dinucleotide biosynthesis protein B</fullName>
    </submittedName>
</protein>
<comment type="caution">
    <text evidence="2">The sequence shown here is derived from an EMBL/GenBank/DDBJ whole genome shotgun (WGS) entry which is preliminary data.</text>
</comment>
<evidence type="ECO:0000313" key="3">
    <source>
        <dbReference type="Proteomes" id="UP000466864"/>
    </source>
</evidence>
<dbReference type="Proteomes" id="UP000466864">
    <property type="component" value="Unassembled WGS sequence"/>
</dbReference>
<dbReference type="PANTHER" id="PTHR40072:SF1">
    <property type="entry name" value="MOLYBDOPTERIN-GUANINE DINUCLEOTIDE BIOSYNTHESIS ADAPTER PROTEIN"/>
    <property type="match status" value="1"/>
</dbReference>
<name>A0A7X2TP00_9FIRM</name>
<dbReference type="InterPro" id="IPR052539">
    <property type="entry name" value="MGD_biosynthesis_adapter"/>
</dbReference>
<reference evidence="2 3" key="1">
    <citation type="submission" date="2019-08" db="EMBL/GenBank/DDBJ databases">
        <title>In-depth cultivation of the pig gut microbiome towards novel bacterial diversity and tailored functional studies.</title>
        <authorList>
            <person name="Wylensek D."/>
            <person name="Hitch T.C.A."/>
            <person name="Clavel T."/>
        </authorList>
    </citation>
    <scope>NUCLEOTIDE SEQUENCE [LARGE SCALE GENOMIC DNA]</scope>
    <source>
        <strain evidence="2 3">Oil+RF-744-WCA-WT-13</strain>
    </source>
</reference>
<accession>A0A7X2TP00</accession>
<organism evidence="2 3">
    <name type="scientific">Bilifractor porci</name>
    <dbReference type="NCBI Taxonomy" id="2606636"/>
    <lineage>
        <taxon>Bacteria</taxon>
        <taxon>Bacillati</taxon>
        <taxon>Bacillota</taxon>
        <taxon>Clostridia</taxon>
        <taxon>Lachnospirales</taxon>
        <taxon>Lachnospiraceae</taxon>
        <taxon>Bilifractor</taxon>
    </lineage>
</organism>
<sequence>MKENTAGTKNPVPQRQIVVRICGIKNSGKTTLIVSLIRILTGRGLRVAVLKHDGHDFTCDVPGTDSYRFDRAGAYGTAVFSASQCFIHKRTAGESMGNLAAQFPDADVILIEGMKEEPGPKIEVVRGCISREPASNPEGRFLIVTDLPAELFSEPVLGFEDAEKIADRILETGRTSVTGKKV</sequence>